<organism evidence="2">
    <name type="scientific">hydrothermal vent metagenome</name>
    <dbReference type="NCBI Taxonomy" id="652676"/>
    <lineage>
        <taxon>unclassified sequences</taxon>
        <taxon>metagenomes</taxon>
        <taxon>ecological metagenomes</taxon>
    </lineage>
</organism>
<dbReference type="EMBL" id="UOEO01000241">
    <property type="protein sequence ID" value="VAW23661.1"/>
    <property type="molecule type" value="Genomic_DNA"/>
</dbReference>
<evidence type="ECO:0000256" key="1">
    <source>
        <dbReference type="SAM" id="MobiDB-lite"/>
    </source>
</evidence>
<protein>
    <recommendedName>
        <fullName evidence="3">Flagellar trans-acting factor FliX</fullName>
    </recommendedName>
</protein>
<evidence type="ECO:0008006" key="3">
    <source>
        <dbReference type="Google" id="ProtNLM"/>
    </source>
</evidence>
<dbReference type="GO" id="GO:0044781">
    <property type="term" value="P:bacterial-type flagellum organization"/>
    <property type="evidence" value="ECO:0007669"/>
    <property type="project" value="InterPro"/>
</dbReference>
<accession>A0A3B0TY12</accession>
<dbReference type="Pfam" id="PF10768">
    <property type="entry name" value="FliX"/>
    <property type="match status" value="1"/>
</dbReference>
<proteinExistence type="predicted"/>
<evidence type="ECO:0000313" key="2">
    <source>
        <dbReference type="EMBL" id="VAW23661.1"/>
    </source>
</evidence>
<name>A0A3B0TY12_9ZZZZ</name>
<dbReference type="InterPro" id="IPR019704">
    <property type="entry name" value="Flagellar_assmbl_FliX_class2"/>
</dbReference>
<dbReference type="AlphaFoldDB" id="A0A3B0TY12"/>
<sequence length="139" mass="14723">MRITGTSRGAAFNSRIGKGGGKKGGEVFRAPQPGGASKAPPPGPVQSAAGIDAILALQGIEDPLIAKKRALKHGQSMLDTLEEMKSDLLSGRISEGRLNRLMALVTRARQQADPDLEALIDDIELRAKVELAKLGRFVN</sequence>
<reference evidence="2" key="1">
    <citation type="submission" date="2018-06" db="EMBL/GenBank/DDBJ databases">
        <authorList>
            <person name="Zhirakovskaya E."/>
        </authorList>
    </citation>
    <scope>NUCLEOTIDE SEQUENCE</scope>
</reference>
<feature type="region of interest" description="Disordered" evidence="1">
    <location>
        <begin position="1"/>
        <end position="47"/>
    </location>
</feature>
<gene>
    <name evidence="2" type="ORF">MNBD_ALPHA12-1470</name>
</gene>